<evidence type="ECO:0000313" key="3">
    <source>
        <dbReference type="Proteomes" id="UP000651208"/>
    </source>
</evidence>
<feature type="transmembrane region" description="Helical" evidence="1">
    <location>
        <begin position="35"/>
        <end position="55"/>
    </location>
</feature>
<dbReference type="RefSeq" id="WP_187755464.1">
    <property type="nucleotide sequence ID" value="NZ_JABURY010000015.1"/>
</dbReference>
<comment type="caution">
    <text evidence="2">The sequence shown here is derived from an EMBL/GenBank/DDBJ whole genome shotgun (WGS) entry which is preliminary data.</text>
</comment>
<organism evidence="2 3">
    <name type="scientific">Frischella japonica</name>
    <dbReference type="NCBI Taxonomy" id="2741544"/>
    <lineage>
        <taxon>Bacteria</taxon>
        <taxon>Pseudomonadati</taxon>
        <taxon>Pseudomonadota</taxon>
        <taxon>Gammaproteobacteria</taxon>
        <taxon>Orbales</taxon>
        <taxon>Orbaceae</taxon>
        <taxon>Frischella</taxon>
    </lineage>
</organism>
<keyword evidence="3" id="KW-1185">Reference proteome</keyword>
<evidence type="ECO:0000256" key="1">
    <source>
        <dbReference type="SAM" id="Phobius"/>
    </source>
</evidence>
<dbReference type="EMBL" id="JABURY010000015">
    <property type="protein sequence ID" value="MBC9131030.1"/>
    <property type="molecule type" value="Genomic_DNA"/>
</dbReference>
<gene>
    <name evidence="2" type="ORF">FcAc13_06870</name>
</gene>
<evidence type="ECO:0000313" key="2">
    <source>
        <dbReference type="EMBL" id="MBC9131030.1"/>
    </source>
</evidence>
<keyword evidence="1" id="KW-1133">Transmembrane helix</keyword>
<name>A0ABR7QY35_9GAMM</name>
<protein>
    <submittedName>
        <fullName evidence="2">Uncharacterized protein</fullName>
    </submittedName>
</protein>
<keyword evidence="1" id="KW-0472">Membrane</keyword>
<accession>A0ABR7QY35</accession>
<proteinExistence type="predicted"/>
<dbReference type="Proteomes" id="UP000651208">
    <property type="component" value="Unassembled WGS sequence"/>
</dbReference>
<keyword evidence="1" id="KW-0812">Transmembrane</keyword>
<reference evidence="2 3" key="1">
    <citation type="submission" date="2020-06" db="EMBL/GenBank/DDBJ databases">
        <title>Frischella cerana isolated from Apis cerana gut homogenate.</title>
        <authorList>
            <person name="Wolter L.A."/>
            <person name="Suenami S."/>
            <person name="Miyazaki R."/>
        </authorList>
    </citation>
    <scope>NUCLEOTIDE SEQUENCE [LARGE SCALE GENOMIC DNA]</scope>
    <source>
        <strain evidence="2 3">Ac13</strain>
    </source>
</reference>
<sequence>MYDDITQCQRCHLSFSDLDTQQSSVYASNHASFRANSLVIIIVLLFVLLFLFNFYNEIRLHDAIKSYQSSNKIFNNTDDFISTSLENAKDNISDNSYKLSARTAFILFPDANQEINYLYKATFVTQSEEQDDAKAVFIKQDNQDYKGYDADSGTEIPNFERLVSSPFAIDAMILYSDNNNVIIKNKINNYPQLELVDGYTGQIRWTISHQEIPEIEKITATNASESDLKLSLYNNDFKIQIASNYYLVNKTGEIIDAGKVEDLIDSE</sequence>